<evidence type="ECO:0000256" key="1">
    <source>
        <dbReference type="ARBA" id="ARBA00010790"/>
    </source>
</evidence>
<dbReference type="InterPro" id="IPR017896">
    <property type="entry name" value="4Fe4S_Fe-S-bd"/>
</dbReference>
<dbReference type="EMBL" id="BSNS01000007">
    <property type="protein sequence ID" value="GLQ53824.1"/>
    <property type="molecule type" value="Genomic_DNA"/>
</dbReference>
<feature type="domain" description="4Fe-4S ferredoxin-type" evidence="5">
    <location>
        <begin position="33"/>
        <end position="63"/>
    </location>
</feature>
<keyword evidence="2" id="KW-0285">Flavoprotein</keyword>
<dbReference type="InterPro" id="IPR000172">
    <property type="entry name" value="GMC_OxRdtase_N"/>
</dbReference>
<evidence type="ECO:0000313" key="6">
    <source>
        <dbReference type="EMBL" id="GLQ53824.1"/>
    </source>
</evidence>
<reference evidence="7" key="1">
    <citation type="journal article" date="2019" name="Int. J. Syst. Evol. Microbiol.">
        <title>The Global Catalogue of Microorganisms (GCM) 10K type strain sequencing project: providing services to taxonomists for standard genome sequencing and annotation.</title>
        <authorList>
            <consortium name="The Broad Institute Genomics Platform"/>
            <consortium name="The Broad Institute Genome Sequencing Center for Infectious Disease"/>
            <person name="Wu L."/>
            <person name="Ma J."/>
        </authorList>
    </citation>
    <scope>NUCLEOTIDE SEQUENCE [LARGE SCALE GENOMIC DNA]</scope>
    <source>
        <strain evidence="7">NBRC 112416</strain>
    </source>
</reference>
<dbReference type="InterPro" id="IPR036188">
    <property type="entry name" value="FAD/NAD-bd_sf"/>
</dbReference>
<comment type="similarity">
    <text evidence="1">Belongs to the GMC oxidoreductase family.</text>
</comment>
<organism evidence="6 7">
    <name type="scientific">Devosia nitrariae</name>
    <dbReference type="NCBI Taxonomy" id="2071872"/>
    <lineage>
        <taxon>Bacteria</taxon>
        <taxon>Pseudomonadati</taxon>
        <taxon>Pseudomonadota</taxon>
        <taxon>Alphaproteobacteria</taxon>
        <taxon>Hyphomicrobiales</taxon>
        <taxon>Devosiaceae</taxon>
        <taxon>Devosia</taxon>
    </lineage>
</organism>
<dbReference type="SUPFAM" id="SSF51905">
    <property type="entry name" value="FAD/NAD(P)-binding domain"/>
    <property type="match status" value="1"/>
</dbReference>
<dbReference type="RefSeq" id="WP_284339274.1">
    <property type="nucleotide sequence ID" value="NZ_BSNS01000007.1"/>
</dbReference>
<evidence type="ECO:0000313" key="7">
    <source>
        <dbReference type="Proteomes" id="UP001156691"/>
    </source>
</evidence>
<protein>
    <recommendedName>
        <fullName evidence="5">4Fe-4S ferredoxin-type domain-containing protein</fullName>
    </recommendedName>
</protein>
<name>A0ABQ5W1T2_9HYPH</name>
<proteinExistence type="inferred from homology"/>
<dbReference type="Gene3D" id="3.50.50.60">
    <property type="entry name" value="FAD/NAD(P)-binding domain"/>
    <property type="match status" value="2"/>
</dbReference>
<gene>
    <name evidence="6" type="ORF">GCM10010862_10830</name>
</gene>
<dbReference type="PANTHER" id="PTHR46056:SF12">
    <property type="entry name" value="LONG-CHAIN-ALCOHOL OXIDASE"/>
    <property type="match status" value="1"/>
</dbReference>
<dbReference type="InterPro" id="IPR007867">
    <property type="entry name" value="GMC_OxRtase_C"/>
</dbReference>
<evidence type="ECO:0000259" key="5">
    <source>
        <dbReference type="PROSITE" id="PS51379"/>
    </source>
</evidence>
<evidence type="ECO:0000256" key="3">
    <source>
        <dbReference type="ARBA" id="ARBA00022827"/>
    </source>
</evidence>
<dbReference type="PROSITE" id="PS51379">
    <property type="entry name" value="4FE4S_FER_2"/>
    <property type="match status" value="1"/>
</dbReference>
<keyword evidence="3" id="KW-0274">FAD</keyword>
<comment type="caution">
    <text evidence="6">The sequence shown here is derived from an EMBL/GenBank/DDBJ whole genome shotgun (WGS) entry which is preliminary data.</text>
</comment>
<keyword evidence="7" id="KW-1185">Reference proteome</keyword>
<dbReference type="PANTHER" id="PTHR46056">
    <property type="entry name" value="LONG-CHAIN-ALCOHOL OXIDASE"/>
    <property type="match status" value="1"/>
</dbReference>
<dbReference type="Pfam" id="PF05199">
    <property type="entry name" value="GMC_oxred_C"/>
    <property type="match status" value="1"/>
</dbReference>
<keyword evidence="4" id="KW-0560">Oxidoreductase</keyword>
<accession>A0ABQ5W1T2</accession>
<evidence type="ECO:0000256" key="4">
    <source>
        <dbReference type="ARBA" id="ARBA00023002"/>
    </source>
</evidence>
<dbReference type="Pfam" id="PF00732">
    <property type="entry name" value="GMC_oxred_N"/>
    <property type="match status" value="1"/>
</dbReference>
<evidence type="ECO:0000256" key="2">
    <source>
        <dbReference type="ARBA" id="ARBA00022630"/>
    </source>
</evidence>
<dbReference type="Proteomes" id="UP001156691">
    <property type="component" value="Unassembled WGS sequence"/>
</dbReference>
<sequence length="376" mass="40468">MPPLAPSLRTKVLARGAQALEFTTFTPPILVNTVPRAGRDACCHCGSCVGFPCPTDAKNGTQNTMIPRALATGRTTLITGAHVTVIEQDDNGHVIGARYLTDAETGPREHFARAKAVVVCAGAIETARLLLLSASSAHPDGLGNHSDQVGRHLQGHYYPAVFGLFDEDVHPSDGPGVSIATTDFTHGNDGIIGGAMIADDFVMLPTVFFHQALPPDVRRWGSDAKDFMRANFRRVAKITGPVHEIPDPGCRVRLADFTDRFDLRVARLSGQVHVETIRTAEFISHRSADWLAASGARHTWRSPIVRRLSAGQHQAGTCRMGTEPASSVTDQYGRVWGHANLFVCDGSLHPTNGAYNPVLTIMAMAARNSQAISQTI</sequence>